<feature type="region of interest" description="Disordered" evidence="1">
    <location>
        <begin position="84"/>
        <end position="121"/>
    </location>
</feature>
<reference evidence="2 3" key="1">
    <citation type="submission" date="2022-06" db="EMBL/GenBank/DDBJ databases">
        <title>Genomic Encyclopedia of Archaeal and Bacterial Type Strains, Phase II (KMG-II): from individual species to whole genera.</title>
        <authorList>
            <person name="Goeker M."/>
        </authorList>
    </citation>
    <scope>NUCLEOTIDE SEQUENCE [LARGE SCALE GENOMIC DNA]</scope>
    <source>
        <strain evidence="2 3">DSM 44255</strain>
    </source>
</reference>
<dbReference type="Proteomes" id="UP001205185">
    <property type="component" value="Unassembled WGS sequence"/>
</dbReference>
<protein>
    <submittedName>
        <fullName evidence="2">Uncharacterized protein</fullName>
    </submittedName>
</protein>
<dbReference type="EMBL" id="JAMTCO010000004">
    <property type="protein sequence ID" value="MCP2269237.1"/>
    <property type="molecule type" value="Genomic_DNA"/>
</dbReference>
<organism evidence="2 3">
    <name type="scientific">Actinokineospora diospyrosa</name>
    <dbReference type="NCBI Taxonomy" id="103728"/>
    <lineage>
        <taxon>Bacteria</taxon>
        <taxon>Bacillati</taxon>
        <taxon>Actinomycetota</taxon>
        <taxon>Actinomycetes</taxon>
        <taxon>Pseudonocardiales</taxon>
        <taxon>Pseudonocardiaceae</taxon>
        <taxon>Actinokineospora</taxon>
    </lineage>
</organism>
<comment type="caution">
    <text evidence="2">The sequence shown here is derived from an EMBL/GenBank/DDBJ whole genome shotgun (WGS) entry which is preliminary data.</text>
</comment>
<feature type="compositionally biased region" description="Basic and acidic residues" evidence="1">
    <location>
        <begin position="112"/>
        <end position="121"/>
    </location>
</feature>
<feature type="region of interest" description="Disordered" evidence="1">
    <location>
        <begin position="1"/>
        <end position="22"/>
    </location>
</feature>
<name>A0ABT1I9C7_9PSEU</name>
<feature type="compositionally biased region" description="Basic and acidic residues" evidence="1">
    <location>
        <begin position="1"/>
        <end position="18"/>
    </location>
</feature>
<dbReference type="RefSeq" id="WP_253886244.1">
    <property type="nucleotide sequence ID" value="NZ_BAAAVB010000004.1"/>
</dbReference>
<gene>
    <name evidence="2" type="ORF">LV75_001725</name>
</gene>
<keyword evidence="3" id="KW-1185">Reference proteome</keyword>
<proteinExistence type="predicted"/>
<sequence>MLTPEEIRRRVEDADTSRSARRAAAAEQVGELAQRRAAIVEQLDGVERELGHILAETAEIIDIDELASFTGLKAADLTAWLAGAKPVRGGRRKKPSLDPRTSPAESATDLPLDPKERAATP</sequence>
<evidence type="ECO:0000313" key="3">
    <source>
        <dbReference type="Proteomes" id="UP001205185"/>
    </source>
</evidence>
<accession>A0ABT1I9C7</accession>
<evidence type="ECO:0000256" key="1">
    <source>
        <dbReference type="SAM" id="MobiDB-lite"/>
    </source>
</evidence>
<evidence type="ECO:0000313" key="2">
    <source>
        <dbReference type="EMBL" id="MCP2269237.1"/>
    </source>
</evidence>